<gene>
    <name evidence="4" type="primary">flgN</name>
    <name evidence="4" type="ORF">I6K02_20330</name>
</gene>
<keyword evidence="4" id="KW-0966">Cell projection</keyword>
<dbReference type="Pfam" id="PF05130">
    <property type="entry name" value="FlgN"/>
    <property type="match status" value="1"/>
</dbReference>
<sequence length="140" mass="15073">MTPARKRALLDGLRADLAAYRELQKMLDDQFQAALRLDVDALRALAAAIDTEVASLEARRDARVARVGTGPGGAARLAETIFPGAECALQRASVIKHCGEIDALIRACKARVARNGNLLAMQSEAMHSLLKGEPHTYAPR</sequence>
<dbReference type="AlphaFoldDB" id="A0A892ICG6"/>
<dbReference type="InterPro" id="IPR036679">
    <property type="entry name" value="FlgN-like_sf"/>
</dbReference>
<evidence type="ECO:0000313" key="5">
    <source>
        <dbReference type="Proteomes" id="UP000625568"/>
    </source>
</evidence>
<accession>A0A892ICG6</accession>
<dbReference type="InterPro" id="IPR007809">
    <property type="entry name" value="FlgN-like"/>
</dbReference>
<organism evidence="4 5">
    <name type="scientific">Burkholderia dolosa</name>
    <dbReference type="NCBI Taxonomy" id="152500"/>
    <lineage>
        <taxon>Bacteria</taxon>
        <taxon>Pseudomonadati</taxon>
        <taxon>Pseudomonadota</taxon>
        <taxon>Betaproteobacteria</taxon>
        <taxon>Burkholderiales</taxon>
        <taxon>Burkholderiaceae</taxon>
        <taxon>Burkholderia</taxon>
        <taxon>Burkholderia cepacia complex</taxon>
    </lineage>
</organism>
<name>A0A892ICG6_9BURK</name>
<evidence type="ECO:0000256" key="1">
    <source>
        <dbReference type="ARBA" id="ARBA00002397"/>
    </source>
</evidence>
<dbReference type="Gene3D" id="1.20.58.300">
    <property type="entry name" value="FlgN-like"/>
    <property type="match status" value="1"/>
</dbReference>
<proteinExistence type="inferred from homology"/>
<evidence type="ECO:0000313" key="4">
    <source>
        <dbReference type="EMBL" id="QRO80656.1"/>
    </source>
</evidence>
<comment type="function">
    <text evidence="1">Required for the efficient initiation of filament assembly.</text>
</comment>
<comment type="similarity">
    <text evidence="2">Belongs to the FlgN family.</text>
</comment>
<dbReference type="SUPFAM" id="SSF140566">
    <property type="entry name" value="FlgN-like"/>
    <property type="match status" value="1"/>
</dbReference>
<keyword evidence="4" id="KW-0282">Flagellum</keyword>
<keyword evidence="3" id="KW-1005">Bacterial flagellum biogenesis</keyword>
<dbReference type="EMBL" id="CP069483">
    <property type="protein sequence ID" value="QRO80656.1"/>
    <property type="molecule type" value="Genomic_DNA"/>
</dbReference>
<evidence type="ECO:0000256" key="3">
    <source>
        <dbReference type="ARBA" id="ARBA00022795"/>
    </source>
</evidence>
<dbReference type="GeneID" id="93130639"/>
<keyword evidence="4" id="KW-0969">Cilium</keyword>
<evidence type="ECO:0000256" key="2">
    <source>
        <dbReference type="ARBA" id="ARBA00007703"/>
    </source>
</evidence>
<reference evidence="4 5" key="1">
    <citation type="submission" date="2021-02" db="EMBL/GenBank/DDBJ databases">
        <title>FDA dAtabase for Regulatory Grade micrObial Sequences (FDA-ARGOS): Supporting development and validation of Infectious Disease Dx tests.</title>
        <authorList>
            <person name="Minogue T."/>
            <person name="Wolcott M."/>
            <person name="Wasieloski L."/>
            <person name="Aguilar W."/>
            <person name="Moore D."/>
            <person name="Jaissle J."/>
            <person name="Tallon L."/>
            <person name="Sadzewicz L."/>
            <person name="Zhao X."/>
            <person name="Boylan J."/>
            <person name="Ott S."/>
            <person name="Bowen H."/>
            <person name="Vavikolanu K."/>
            <person name="Mehta A."/>
            <person name="Aluvathingal J."/>
            <person name="Nadendla S."/>
            <person name="Yan Y."/>
            <person name="Sichtig H."/>
        </authorList>
    </citation>
    <scope>NUCLEOTIDE SEQUENCE [LARGE SCALE GENOMIC DNA]</scope>
    <source>
        <strain evidence="4 5">FDAARGOS_1272</strain>
    </source>
</reference>
<protein>
    <submittedName>
        <fullName evidence="4">Flagellar export chaperone FlgN</fullName>
    </submittedName>
</protein>
<keyword evidence="5" id="KW-1185">Reference proteome</keyword>
<dbReference type="RefSeq" id="WP_006766962.1">
    <property type="nucleotide sequence ID" value="NZ_CABVPR010000066.1"/>
</dbReference>
<dbReference type="GO" id="GO:0044780">
    <property type="term" value="P:bacterial-type flagellum assembly"/>
    <property type="evidence" value="ECO:0007669"/>
    <property type="project" value="InterPro"/>
</dbReference>
<dbReference type="Proteomes" id="UP000625568">
    <property type="component" value="Chromosome 2"/>
</dbReference>